<reference evidence="1 2" key="1">
    <citation type="journal article" date="2017" name="PLoS Biol.">
        <title>The sea cucumber genome provides insights into morphological evolution and visceral regeneration.</title>
        <authorList>
            <person name="Zhang X."/>
            <person name="Sun L."/>
            <person name="Yuan J."/>
            <person name="Sun Y."/>
            <person name="Gao Y."/>
            <person name="Zhang L."/>
            <person name="Li S."/>
            <person name="Dai H."/>
            <person name="Hamel J.F."/>
            <person name="Liu C."/>
            <person name="Yu Y."/>
            <person name="Liu S."/>
            <person name="Lin W."/>
            <person name="Guo K."/>
            <person name="Jin S."/>
            <person name="Xu P."/>
            <person name="Storey K.B."/>
            <person name="Huan P."/>
            <person name="Zhang T."/>
            <person name="Zhou Y."/>
            <person name="Zhang J."/>
            <person name="Lin C."/>
            <person name="Li X."/>
            <person name="Xing L."/>
            <person name="Huo D."/>
            <person name="Sun M."/>
            <person name="Wang L."/>
            <person name="Mercier A."/>
            <person name="Li F."/>
            <person name="Yang H."/>
            <person name="Xiang J."/>
        </authorList>
    </citation>
    <scope>NUCLEOTIDE SEQUENCE [LARGE SCALE GENOMIC DNA]</scope>
    <source>
        <strain evidence="1">Shaxun</strain>
        <tissue evidence="1">Muscle</tissue>
    </source>
</reference>
<comment type="caution">
    <text evidence="1">The sequence shown here is derived from an EMBL/GenBank/DDBJ whole genome shotgun (WGS) entry which is preliminary data.</text>
</comment>
<protein>
    <submittedName>
        <fullName evidence="1">Uncharacterized protein</fullName>
    </submittedName>
</protein>
<dbReference type="AlphaFoldDB" id="A0A2G8JKR8"/>
<name>A0A2G8JKR8_STIJA</name>
<evidence type="ECO:0000313" key="1">
    <source>
        <dbReference type="EMBL" id="PIK36344.1"/>
    </source>
</evidence>
<gene>
    <name evidence="1" type="ORF">BSL78_26821</name>
</gene>
<dbReference type="Proteomes" id="UP000230750">
    <property type="component" value="Unassembled WGS sequence"/>
</dbReference>
<evidence type="ECO:0000313" key="2">
    <source>
        <dbReference type="Proteomes" id="UP000230750"/>
    </source>
</evidence>
<dbReference type="EMBL" id="MRZV01001693">
    <property type="protein sequence ID" value="PIK36344.1"/>
    <property type="molecule type" value="Genomic_DNA"/>
</dbReference>
<organism evidence="1 2">
    <name type="scientific">Stichopus japonicus</name>
    <name type="common">Sea cucumber</name>
    <dbReference type="NCBI Taxonomy" id="307972"/>
    <lineage>
        <taxon>Eukaryota</taxon>
        <taxon>Metazoa</taxon>
        <taxon>Echinodermata</taxon>
        <taxon>Eleutherozoa</taxon>
        <taxon>Echinozoa</taxon>
        <taxon>Holothuroidea</taxon>
        <taxon>Aspidochirotacea</taxon>
        <taxon>Aspidochirotida</taxon>
        <taxon>Stichopodidae</taxon>
        <taxon>Apostichopus</taxon>
    </lineage>
</organism>
<proteinExistence type="predicted"/>
<keyword evidence="2" id="KW-1185">Reference proteome</keyword>
<sequence length="237" mass="27602">MADQVFEASPTLYDMMVGRKTEEDIQIDDVIDGDVSSRLNMIKNATSDRMVADQLQQWVTGLPTRMQWYLYDDTGDKGRQNTYPPQTAFVLQMQSRNRSVSSKGWKLLVDFGGWLGRPWTSPFFIYIFSKVLKFLDLKKLFKPNWSEGTLDLEQEEDSIYCFEQFLMRCEAGQCGTDVIHRWKHVTCHYRTASHPAILHWCADAIPPMDSPSALMCIFLLPQRRKTSRHIQQHNVWP</sequence>
<accession>A0A2G8JKR8</accession>